<keyword evidence="3" id="KW-0274">FAD</keyword>
<gene>
    <name evidence="6" type="ORF">DFO65_11237</name>
</gene>
<protein>
    <submittedName>
        <fullName evidence="6">Sarcosine oxidase</fullName>
    </submittedName>
</protein>
<feature type="domain" description="FAD dependent oxidoreductase" evidence="5">
    <location>
        <begin position="5"/>
        <end position="352"/>
    </location>
</feature>
<evidence type="ECO:0000256" key="2">
    <source>
        <dbReference type="ARBA" id="ARBA00022630"/>
    </source>
</evidence>
<dbReference type="InterPro" id="IPR036188">
    <property type="entry name" value="FAD/NAD-bd_sf"/>
</dbReference>
<dbReference type="Pfam" id="PF01266">
    <property type="entry name" value="DAO"/>
    <property type="match status" value="1"/>
</dbReference>
<comment type="cofactor">
    <cofactor evidence="1">
        <name>FAD</name>
        <dbReference type="ChEBI" id="CHEBI:57692"/>
    </cofactor>
</comment>
<dbReference type="GO" id="GO:0050660">
    <property type="term" value="F:flavin adenine dinucleotide binding"/>
    <property type="evidence" value="ECO:0007669"/>
    <property type="project" value="InterPro"/>
</dbReference>
<sequence length="384" mass="42737">MNTPRIAVVGTGTIGSQVLWQLARQGVDAVGYELYSPGHPRGAAGGESRLFRYIELEDMRYFPVVQRANQLWNELQEWSQVRLRYLDGALTIAEEGSNASLTALKSVELLSDRAVVLSRDEMRRQHPYFRLHENEYGILDKDAGTIYPDRAIQAASSAAIAQGASLRTESRVTDIIQRGSQVLVRTDRGDDLFDRVVVAAGAWTSTLMPEMAPLLAPRRLLSTWYLPRPGTSLSGVKPYIRADPNYSYGLPTADGSSMKLGLGFANHKVIESPDSADSRVVEADLTAVRELVEDLLPQLESYPMRINSYFESYTRSRVEYVGWLPSMDNVVVMAGFSGKGFKTSPAIGELGSQLVLEQDLSEEFKFIVEQNHRPFGQQEPQDQT</sequence>
<evidence type="ECO:0000313" key="7">
    <source>
        <dbReference type="Proteomes" id="UP000253509"/>
    </source>
</evidence>
<accession>A0A366IEC0</accession>
<dbReference type="Gene3D" id="3.30.9.10">
    <property type="entry name" value="D-Amino Acid Oxidase, subunit A, domain 2"/>
    <property type="match status" value="1"/>
</dbReference>
<keyword evidence="7" id="KW-1185">Reference proteome</keyword>
<evidence type="ECO:0000256" key="1">
    <source>
        <dbReference type="ARBA" id="ARBA00001974"/>
    </source>
</evidence>
<dbReference type="EMBL" id="QNSB01000012">
    <property type="protein sequence ID" value="RBP69503.1"/>
    <property type="molecule type" value="Genomic_DNA"/>
</dbReference>
<keyword evidence="2" id="KW-0285">Flavoprotein</keyword>
<dbReference type="Proteomes" id="UP000253509">
    <property type="component" value="Unassembled WGS sequence"/>
</dbReference>
<name>A0A366IEC0_9MICO</name>
<dbReference type="PANTHER" id="PTHR10961:SF7">
    <property type="entry name" value="FAD DEPENDENT OXIDOREDUCTASE DOMAIN-CONTAINING PROTEIN"/>
    <property type="match status" value="1"/>
</dbReference>
<evidence type="ECO:0000256" key="4">
    <source>
        <dbReference type="ARBA" id="ARBA00023002"/>
    </source>
</evidence>
<dbReference type="SUPFAM" id="SSF51905">
    <property type="entry name" value="FAD/NAD(P)-binding domain"/>
    <property type="match status" value="1"/>
</dbReference>
<evidence type="ECO:0000256" key="3">
    <source>
        <dbReference type="ARBA" id="ARBA00022827"/>
    </source>
</evidence>
<evidence type="ECO:0000259" key="5">
    <source>
        <dbReference type="Pfam" id="PF01266"/>
    </source>
</evidence>
<dbReference type="PANTHER" id="PTHR10961">
    <property type="entry name" value="PEROXISOMAL SARCOSINE OXIDASE"/>
    <property type="match status" value="1"/>
</dbReference>
<dbReference type="InterPro" id="IPR006076">
    <property type="entry name" value="FAD-dep_OxRdtase"/>
</dbReference>
<dbReference type="InterPro" id="IPR045170">
    <property type="entry name" value="MTOX"/>
</dbReference>
<dbReference type="AlphaFoldDB" id="A0A366IEC0"/>
<dbReference type="GO" id="GO:0008115">
    <property type="term" value="F:sarcosine oxidase activity"/>
    <property type="evidence" value="ECO:0007669"/>
    <property type="project" value="TreeGrafter"/>
</dbReference>
<reference evidence="6 7" key="1">
    <citation type="submission" date="2018-06" db="EMBL/GenBank/DDBJ databases">
        <title>Freshwater and sediment microbial communities from various areas in North America, analyzing microbe dynamics in response to fracking.</title>
        <authorList>
            <person name="Lamendella R."/>
        </authorList>
    </citation>
    <scope>NUCLEOTIDE SEQUENCE [LARGE SCALE GENOMIC DNA]</scope>
    <source>
        <strain evidence="6 7">3b_TX</strain>
    </source>
</reference>
<evidence type="ECO:0000313" key="6">
    <source>
        <dbReference type="EMBL" id="RBP69503.1"/>
    </source>
</evidence>
<comment type="caution">
    <text evidence="6">The sequence shown here is derived from an EMBL/GenBank/DDBJ whole genome shotgun (WGS) entry which is preliminary data.</text>
</comment>
<dbReference type="RefSeq" id="WP_113905189.1">
    <property type="nucleotide sequence ID" value="NZ_QNSB01000012.1"/>
</dbReference>
<organism evidence="6 7">
    <name type="scientific">Brevibacterium celere</name>
    <dbReference type="NCBI Taxonomy" id="225845"/>
    <lineage>
        <taxon>Bacteria</taxon>
        <taxon>Bacillati</taxon>
        <taxon>Actinomycetota</taxon>
        <taxon>Actinomycetes</taxon>
        <taxon>Micrococcales</taxon>
        <taxon>Brevibacteriaceae</taxon>
        <taxon>Brevibacterium</taxon>
    </lineage>
</organism>
<proteinExistence type="predicted"/>
<keyword evidence="4" id="KW-0560">Oxidoreductase</keyword>
<dbReference type="Gene3D" id="3.50.50.60">
    <property type="entry name" value="FAD/NAD(P)-binding domain"/>
    <property type="match status" value="1"/>
</dbReference>